<name>A0ABU5CU34_9BACI</name>
<dbReference type="Proteomes" id="UP001275315">
    <property type="component" value="Unassembled WGS sequence"/>
</dbReference>
<evidence type="ECO:0000313" key="2">
    <source>
        <dbReference type="Proteomes" id="UP001275315"/>
    </source>
</evidence>
<protein>
    <submittedName>
        <fullName evidence="1">Uncharacterized protein</fullName>
    </submittedName>
</protein>
<reference evidence="1 2" key="1">
    <citation type="submission" date="2023-10" db="EMBL/GenBank/DDBJ databases">
        <title>Virgibacillus soli CC-YMP-6 genome.</title>
        <authorList>
            <person name="Miliotis G."/>
            <person name="Sengupta P."/>
            <person name="Hameed A."/>
            <person name="Chuvochina M."/>
            <person name="Mcdonagh F."/>
            <person name="Simpson A.C."/>
            <person name="Singh N.K."/>
            <person name="Rekha P.D."/>
            <person name="Raman K."/>
            <person name="Hugenholtz P."/>
            <person name="Venkateswaran K."/>
        </authorList>
    </citation>
    <scope>NUCLEOTIDE SEQUENCE [LARGE SCALE GENOMIC DNA]</scope>
    <source>
        <strain evidence="1 2">CC-YMP-6</strain>
    </source>
</reference>
<gene>
    <name evidence="1" type="ORF">RWD45_16460</name>
</gene>
<accession>A0ABU5CU34</accession>
<proteinExistence type="predicted"/>
<evidence type="ECO:0000313" key="1">
    <source>
        <dbReference type="EMBL" id="MDY0409877.1"/>
    </source>
</evidence>
<dbReference type="EMBL" id="JAWDIQ010000003">
    <property type="protein sequence ID" value="MDY0409877.1"/>
    <property type="molecule type" value="Genomic_DNA"/>
</dbReference>
<sequence>MHLSSKKQGLDLAAIAKDNSNEQYYLVIGESKNRKSPSEGTAEALGAFKEYDSGKKWPDIRQVMRTVANSFESVEGQLSASISKHILWKQKVIYRLTIEHRSKRPKKGSQFREFGNSTPNVRHTKFRQCEAISTKRLDDFYESVSQKVVSFIESKERELNSYA</sequence>
<dbReference type="RefSeq" id="WP_320380732.1">
    <property type="nucleotide sequence ID" value="NZ_JAWDIQ010000003.1"/>
</dbReference>
<comment type="caution">
    <text evidence="1">The sequence shown here is derived from an EMBL/GenBank/DDBJ whole genome shotgun (WGS) entry which is preliminary data.</text>
</comment>
<organism evidence="1 2">
    <name type="scientific">Paracerasibacillus soli</name>
    <dbReference type="NCBI Taxonomy" id="480284"/>
    <lineage>
        <taxon>Bacteria</taxon>
        <taxon>Bacillati</taxon>
        <taxon>Bacillota</taxon>
        <taxon>Bacilli</taxon>
        <taxon>Bacillales</taxon>
        <taxon>Bacillaceae</taxon>
        <taxon>Paracerasibacillus</taxon>
    </lineage>
</organism>
<keyword evidence="2" id="KW-1185">Reference proteome</keyword>